<dbReference type="NCBIfam" id="TIGR01646">
    <property type="entry name" value="vgr_GE"/>
    <property type="match status" value="1"/>
</dbReference>
<dbReference type="AlphaFoldDB" id="A0A7T6AQL4"/>
<dbReference type="SUPFAM" id="SSF69255">
    <property type="entry name" value="gp5 N-terminal domain-like"/>
    <property type="match status" value="1"/>
</dbReference>
<dbReference type="KEGG" id="dog:HP555_08320"/>
<sequence length="583" mass="62799">MAQERVLPTNQPATTVSPVILIEGNELARTWQIDSITIRKEVNRIAWAKIVILDGDASGGVFTASNDQLFIPGKKIEIKCGYQNDSLSLFKGIITNHAVRIRSQGDGVLVLECRDAAVKMTVGRKSRYFVDITDSNAIAQISGTYSGFSTTAEASAVTHKELVQVNCTDWDFILTRAEANGKVCLSDDGTFSVQAPKLDQSPVLSLEYGATILEFDAEIDARHQLKKVTSRTWSAAEQTVLTAEGEAVATSLNGNLTPSQLAEVIGLADYVQDHGGGMEEAELKAWGSALLVKRQLAKVRGRVKCKGIHTVRPGVIIELAGIGDRFNGKVYVSATQHFIAAGDWTTDIFFGLDPEWFSTRNRINMQPAGGLTASLHGLQAGVVTKIDSDPGSEYRIKVRLPIISTSEEGVWARLATLDAGHERGTFFLPEVGDEVIVGFINDDPRYAVVLGMLHSSALPAPLTAEESNPQKGYVSRSNMRLLFDDEKKAVTVETPGGKTIILDEDSDAITISDEHQNKLVMDSNGIVMESQGKIEIKAQQDLALAGLNAEMKAQSALSVEGTASAEVKAGGTLTVQGAMVQIN</sequence>
<evidence type="ECO:0000313" key="3">
    <source>
        <dbReference type="Proteomes" id="UP000596092"/>
    </source>
</evidence>
<dbReference type="Proteomes" id="UP000596092">
    <property type="component" value="Chromosome"/>
</dbReference>
<feature type="domain" description="Gp5/Type VI secretion system Vgr protein OB-fold" evidence="1">
    <location>
        <begin position="380"/>
        <end position="454"/>
    </location>
</feature>
<proteinExistence type="predicted"/>
<keyword evidence="3" id="KW-1185">Reference proteome</keyword>
<accession>A0A7T6AQL4</accession>
<dbReference type="EMBL" id="CP054140">
    <property type="protein sequence ID" value="QQG65871.1"/>
    <property type="molecule type" value="Genomic_DNA"/>
</dbReference>
<name>A0A7T6AQL4_9BACT</name>
<dbReference type="SUPFAM" id="SSF69279">
    <property type="entry name" value="Phage tail proteins"/>
    <property type="match status" value="1"/>
</dbReference>
<dbReference type="Gene3D" id="2.40.50.230">
    <property type="entry name" value="Gp5 N-terminal domain"/>
    <property type="match status" value="1"/>
</dbReference>
<dbReference type="Pfam" id="PF04717">
    <property type="entry name" value="Phage_base_V"/>
    <property type="match status" value="1"/>
</dbReference>
<organism evidence="2 3">
    <name type="scientific">Desulfobulbus oligotrophicus</name>
    <dbReference type="NCBI Taxonomy" id="1909699"/>
    <lineage>
        <taxon>Bacteria</taxon>
        <taxon>Pseudomonadati</taxon>
        <taxon>Thermodesulfobacteriota</taxon>
        <taxon>Desulfobulbia</taxon>
        <taxon>Desulfobulbales</taxon>
        <taxon>Desulfobulbaceae</taxon>
        <taxon>Desulfobulbus</taxon>
    </lineage>
</organism>
<protein>
    <submittedName>
        <fullName evidence="2">Type VI secretion system tip protein VgrG</fullName>
    </submittedName>
</protein>
<dbReference type="RefSeq" id="WP_199261447.1">
    <property type="nucleotide sequence ID" value="NZ_CP054140.1"/>
</dbReference>
<reference evidence="2 3" key="1">
    <citation type="submission" date="2020-05" db="EMBL/GenBank/DDBJ databases">
        <title>Complete genome of Desulfobulbus oligotrophicus.</title>
        <authorList>
            <person name="Podar M."/>
        </authorList>
    </citation>
    <scope>NUCLEOTIDE SEQUENCE [LARGE SCALE GENOMIC DNA]</scope>
    <source>
        <strain evidence="2 3">Prop6</strain>
    </source>
</reference>
<dbReference type="InterPro" id="IPR006531">
    <property type="entry name" value="Gp5/Vgr_OB"/>
</dbReference>
<dbReference type="InterPro" id="IPR037026">
    <property type="entry name" value="Vgr_OB-fold_dom_sf"/>
</dbReference>
<dbReference type="InterPro" id="IPR006533">
    <property type="entry name" value="T6SS_Vgr_RhsGE"/>
</dbReference>
<evidence type="ECO:0000313" key="2">
    <source>
        <dbReference type="EMBL" id="QQG65871.1"/>
    </source>
</evidence>
<evidence type="ECO:0000259" key="1">
    <source>
        <dbReference type="Pfam" id="PF04717"/>
    </source>
</evidence>
<gene>
    <name evidence="2" type="primary">vgrG</name>
    <name evidence="2" type="ORF">HP555_08320</name>
</gene>